<dbReference type="PANTHER" id="PTHR33543:SF37">
    <property type="entry name" value="METALLOTHIONEIN-LIKE PROTEIN 4B"/>
    <property type="match status" value="1"/>
</dbReference>
<keyword evidence="4 5" id="KW-0480">Metal-thiolate cluster</keyword>
<comment type="function">
    <text evidence="1 5">Metallothioneins have a high content of cysteine residues that bind various heavy metals.</text>
</comment>
<dbReference type="Pfam" id="PF01439">
    <property type="entry name" value="Metallothio_2"/>
    <property type="match status" value="2"/>
</dbReference>
<proteinExistence type="inferred from homology"/>
<dbReference type="OrthoDB" id="1111048at2759"/>
<dbReference type="PANTHER" id="PTHR33543">
    <property type="entry name" value="METALLOTHIONEIN-LIKE PROTEIN 2A"/>
    <property type="match status" value="1"/>
</dbReference>
<keyword evidence="7" id="KW-1185">Reference proteome</keyword>
<evidence type="ECO:0000256" key="5">
    <source>
        <dbReference type="RuleBase" id="RU369052"/>
    </source>
</evidence>
<keyword evidence="3 5" id="KW-0479">Metal-binding</keyword>
<evidence type="ECO:0000313" key="7">
    <source>
        <dbReference type="Proteomes" id="UP000327013"/>
    </source>
</evidence>
<dbReference type="EMBL" id="CM017324">
    <property type="protein sequence ID" value="KAE8039054.1"/>
    <property type="molecule type" value="Genomic_DNA"/>
</dbReference>
<dbReference type="AlphaFoldDB" id="A0A660KTD6"/>
<evidence type="ECO:0000256" key="2">
    <source>
        <dbReference type="ARBA" id="ARBA00005802"/>
    </source>
</evidence>
<evidence type="ECO:0000256" key="1">
    <source>
        <dbReference type="ARBA" id="ARBA00002568"/>
    </source>
</evidence>
<dbReference type="GO" id="GO:0046872">
    <property type="term" value="F:metal ion binding"/>
    <property type="evidence" value="ECO:0007669"/>
    <property type="project" value="UniProtKB-UniRule"/>
</dbReference>
<evidence type="ECO:0000313" key="6">
    <source>
        <dbReference type="EMBL" id="KAE8039054.1"/>
    </source>
</evidence>
<evidence type="ECO:0000256" key="3">
    <source>
        <dbReference type="ARBA" id="ARBA00022723"/>
    </source>
</evidence>
<sequence>MSCECGSNCRCGDDCKCGKKYPDLGLSENTSTMPIIDGVAPVKIGKKDPDLGLSENTSTMPIIAGVAPVKMYNEGSEMSFGAENGCKCGSSCTCDPCKCGK</sequence>
<gene>
    <name evidence="6" type="ORF">FH972_011502</name>
</gene>
<dbReference type="InterPro" id="IPR000347">
    <property type="entry name" value="Metalthion_15p"/>
</dbReference>
<evidence type="ECO:0000256" key="4">
    <source>
        <dbReference type="ARBA" id="ARBA00022851"/>
    </source>
</evidence>
<accession>A0A660KTD6</accession>
<comment type="similarity">
    <text evidence="2 5">Belongs to the metallothionein superfamily. Type 15 family.</text>
</comment>
<organism evidence="6 7">
    <name type="scientific">Carpinus fangiana</name>
    <dbReference type="NCBI Taxonomy" id="176857"/>
    <lineage>
        <taxon>Eukaryota</taxon>
        <taxon>Viridiplantae</taxon>
        <taxon>Streptophyta</taxon>
        <taxon>Embryophyta</taxon>
        <taxon>Tracheophyta</taxon>
        <taxon>Spermatophyta</taxon>
        <taxon>Magnoliopsida</taxon>
        <taxon>eudicotyledons</taxon>
        <taxon>Gunneridae</taxon>
        <taxon>Pentapetalae</taxon>
        <taxon>rosids</taxon>
        <taxon>fabids</taxon>
        <taxon>Fagales</taxon>
        <taxon>Betulaceae</taxon>
        <taxon>Carpinus</taxon>
    </lineage>
</organism>
<protein>
    <recommendedName>
        <fullName evidence="5">Metallothionein-like protein</fullName>
    </recommendedName>
</protein>
<dbReference type="Proteomes" id="UP000327013">
    <property type="component" value="Chromosome 4"/>
</dbReference>
<name>A0A660KTD6_9ROSI</name>
<reference evidence="6 7" key="1">
    <citation type="submission" date="2019-06" db="EMBL/GenBank/DDBJ databases">
        <title>A chromosomal-level reference genome of Carpinus fangiana (Coryloideae, Betulaceae).</title>
        <authorList>
            <person name="Yang X."/>
            <person name="Wang Z."/>
            <person name="Zhang L."/>
            <person name="Hao G."/>
            <person name="Liu J."/>
            <person name="Yang Y."/>
        </authorList>
    </citation>
    <scope>NUCLEOTIDE SEQUENCE [LARGE SCALE GENOMIC DNA]</scope>
    <source>
        <strain evidence="6">Cfa_2016G</strain>
        <tissue evidence="6">Leaf</tissue>
    </source>
</reference>